<feature type="compositionally biased region" description="Basic residues" evidence="1">
    <location>
        <begin position="137"/>
        <end position="155"/>
    </location>
</feature>
<dbReference type="RefSeq" id="WP_277864696.1">
    <property type="nucleotide sequence ID" value="NZ_JARRAG010000005.1"/>
</dbReference>
<evidence type="ECO:0000313" key="4">
    <source>
        <dbReference type="Proteomes" id="UP001216907"/>
    </source>
</evidence>
<protein>
    <submittedName>
        <fullName evidence="3">Transposase</fullName>
    </submittedName>
</protein>
<feature type="region of interest" description="Disordered" evidence="1">
    <location>
        <begin position="128"/>
        <end position="164"/>
    </location>
</feature>
<feature type="domain" description="Transposase IS701-like DDE" evidence="2">
    <location>
        <begin position="50"/>
        <end position="131"/>
    </location>
</feature>
<gene>
    <name evidence="3" type="ORF">PZE19_31780</name>
</gene>
<evidence type="ECO:0000313" key="3">
    <source>
        <dbReference type="EMBL" id="MDG3008373.1"/>
    </source>
</evidence>
<comment type="caution">
    <text evidence="3">The sequence shown here is derived from an EMBL/GenBank/DDBJ whole genome shotgun (WGS) entry which is preliminary data.</text>
</comment>
<organism evidence="3 4">
    <name type="scientific">Paludisphaera mucosa</name>
    <dbReference type="NCBI Taxonomy" id="3030827"/>
    <lineage>
        <taxon>Bacteria</taxon>
        <taxon>Pseudomonadati</taxon>
        <taxon>Planctomycetota</taxon>
        <taxon>Planctomycetia</taxon>
        <taxon>Isosphaerales</taxon>
        <taxon>Isosphaeraceae</taxon>
        <taxon>Paludisphaera</taxon>
    </lineage>
</organism>
<evidence type="ECO:0000256" key="1">
    <source>
        <dbReference type="SAM" id="MobiDB-lite"/>
    </source>
</evidence>
<accession>A0ABT6FLB8</accession>
<name>A0ABT6FLB8_9BACT</name>
<evidence type="ECO:0000259" key="2">
    <source>
        <dbReference type="Pfam" id="PF13546"/>
    </source>
</evidence>
<sequence>MREWADELDAVGVRPDRRFTRRTFGYLRGQLSGVERKNGWQLADPAPHRARADWDADRIRYDLVAYARERLAVAEDVLIVDDSGLLEEGDESADIRRRYSGTVGLIENRKVGVFPRSRASRACAAGSGVVPAQALSRRPRPPRRGTRSGGRRVRHPTAVGRADA</sequence>
<keyword evidence="4" id="KW-1185">Reference proteome</keyword>
<dbReference type="EMBL" id="JARRAG010000005">
    <property type="protein sequence ID" value="MDG3008373.1"/>
    <property type="molecule type" value="Genomic_DNA"/>
</dbReference>
<dbReference type="Proteomes" id="UP001216907">
    <property type="component" value="Unassembled WGS sequence"/>
</dbReference>
<reference evidence="3 4" key="1">
    <citation type="submission" date="2023-03" db="EMBL/GenBank/DDBJ databases">
        <title>Paludisphaera mucosa sp. nov. a novel planctomycete from northern fen.</title>
        <authorList>
            <person name="Ivanova A."/>
        </authorList>
    </citation>
    <scope>NUCLEOTIDE SEQUENCE [LARGE SCALE GENOMIC DNA]</scope>
    <source>
        <strain evidence="3 4">Pla2</strain>
    </source>
</reference>
<dbReference type="InterPro" id="IPR038721">
    <property type="entry name" value="IS701-like_DDE_dom"/>
</dbReference>
<proteinExistence type="predicted"/>
<dbReference type="Pfam" id="PF13546">
    <property type="entry name" value="DDE_5"/>
    <property type="match status" value="1"/>
</dbReference>